<accession>A0A658QRY2</accession>
<dbReference type="AlphaFoldDB" id="A0A658QRY2"/>
<name>A0A658QRY2_9BURK</name>
<organism evidence="1 2">
    <name type="scientific">Caballeronia concitans</name>
    <dbReference type="NCBI Taxonomy" id="1777133"/>
    <lineage>
        <taxon>Bacteria</taxon>
        <taxon>Pseudomonadati</taxon>
        <taxon>Pseudomonadota</taxon>
        <taxon>Betaproteobacteria</taxon>
        <taxon>Burkholderiales</taxon>
        <taxon>Burkholderiaceae</taxon>
        <taxon>Caballeronia</taxon>
    </lineage>
</organism>
<sequence length="128" mass="14643">MSDKHDCKRHLALMDEAWRFRERASREANDASSARWECAGGHSWDASLDLAQNIRCMNCAGHRRELETSRARALAEVRGGTLLSQGYLNATTPLSWQCAYGHVWNARLDAAQRRWCAECARTVFARYR</sequence>
<keyword evidence="2" id="KW-1185">Reference proteome</keyword>
<reference evidence="1 2" key="1">
    <citation type="submission" date="2016-01" db="EMBL/GenBank/DDBJ databases">
        <authorList>
            <person name="Peeters C."/>
        </authorList>
    </citation>
    <scope>NUCLEOTIDE SEQUENCE [LARGE SCALE GENOMIC DNA]</scope>
    <source>
        <strain evidence="1">LMG 29315</strain>
    </source>
</reference>
<evidence type="ECO:0000313" key="2">
    <source>
        <dbReference type="Proteomes" id="UP000198263"/>
    </source>
</evidence>
<dbReference type="Proteomes" id="UP000198263">
    <property type="component" value="Unassembled WGS sequence"/>
</dbReference>
<gene>
    <name evidence="1" type="ORF">AWB72_00680</name>
</gene>
<protein>
    <recommendedName>
        <fullName evidence="3">Zinc-ribbon domain-containing protein</fullName>
    </recommendedName>
</protein>
<comment type="caution">
    <text evidence="1">The sequence shown here is derived from an EMBL/GenBank/DDBJ whole genome shotgun (WGS) entry which is preliminary data.</text>
</comment>
<evidence type="ECO:0008006" key="3">
    <source>
        <dbReference type="Google" id="ProtNLM"/>
    </source>
</evidence>
<proteinExistence type="predicted"/>
<dbReference type="RefSeq" id="WP_040051645.1">
    <property type="nucleotide sequence ID" value="NZ_FCNV02000001.1"/>
</dbReference>
<dbReference type="EMBL" id="FCNV02000001">
    <property type="protein sequence ID" value="SAL14479.1"/>
    <property type="molecule type" value="Genomic_DNA"/>
</dbReference>
<evidence type="ECO:0000313" key="1">
    <source>
        <dbReference type="EMBL" id="SAL14479.1"/>
    </source>
</evidence>
<dbReference type="OrthoDB" id="583824at2"/>